<dbReference type="RefSeq" id="WP_094576297.1">
    <property type="nucleotide sequence ID" value="NZ_JBHEEL010000009.1"/>
</dbReference>
<dbReference type="EMBL" id="NNRK01000025">
    <property type="protein sequence ID" value="OYR15535.1"/>
    <property type="molecule type" value="Genomic_DNA"/>
</dbReference>
<proteinExistence type="predicted"/>
<evidence type="ECO:0008006" key="3">
    <source>
        <dbReference type="Google" id="ProtNLM"/>
    </source>
</evidence>
<dbReference type="InterPro" id="IPR021508">
    <property type="entry name" value="Gp17-like"/>
</dbReference>
<dbReference type="Proteomes" id="UP000216345">
    <property type="component" value="Unassembled WGS sequence"/>
</dbReference>
<gene>
    <name evidence="1" type="ORF">CEV32_4811</name>
</gene>
<evidence type="ECO:0000313" key="2">
    <source>
        <dbReference type="Proteomes" id="UP000216345"/>
    </source>
</evidence>
<dbReference type="OrthoDB" id="7630456at2"/>
<name>A0A256FL04_9HYPH</name>
<sequence>MDPVWELQTAIYARLSQNAALTTLIGSDKVYDNPPADPSGNVPAATYPYVSFGSASASDDSADCIDAVDVTFQINCWSSMPSQKQVRQIADTVTKALRRWEPPLAVNALVTFDYWRADYIRAPGINQASIQYTAVIETP</sequence>
<organism evidence="1 2">
    <name type="scientific">Brucella rhizosphaerae</name>
    <dbReference type="NCBI Taxonomy" id="571254"/>
    <lineage>
        <taxon>Bacteria</taxon>
        <taxon>Pseudomonadati</taxon>
        <taxon>Pseudomonadota</taxon>
        <taxon>Alphaproteobacteria</taxon>
        <taxon>Hyphomicrobiales</taxon>
        <taxon>Brucellaceae</taxon>
        <taxon>Brucella/Ochrobactrum group</taxon>
        <taxon>Brucella</taxon>
    </lineage>
</organism>
<keyword evidence="2" id="KW-1185">Reference proteome</keyword>
<comment type="caution">
    <text evidence="1">The sequence shown here is derived from an EMBL/GenBank/DDBJ whole genome shotgun (WGS) entry which is preliminary data.</text>
</comment>
<dbReference type="AlphaFoldDB" id="A0A256FL04"/>
<dbReference type="Pfam" id="PF11367">
    <property type="entry name" value="Tail_completion_gp17"/>
    <property type="match status" value="1"/>
</dbReference>
<accession>A0A256FL04</accession>
<dbReference type="InterPro" id="IPR053745">
    <property type="entry name" value="Viral_Tail_Comp_sf"/>
</dbReference>
<dbReference type="Gene3D" id="3.30.2000.30">
    <property type="match status" value="1"/>
</dbReference>
<protein>
    <recommendedName>
        <fullName evidence="3">DUF3168 domain-containing protein</fullName>
    </recommendedName>
</protein>
<reference evidence="1 2" key="1">
    <citation type="submission" date="2017-07" db="EMBL/GenBank/DDBJ databases">
        <title>Phylogenetic study on the rhizospheric bacterium Ochrobactrum sp. A44.</title>
        <authorList>
            <person name="Krzyzanowska D.M."/>
            <person name="Ossowicki A."/>
            <person name="Rajewska M."/>
            <person name="Maciag T."/>
            <person name="Kaczynski Z."/>
            <person name="Czerwicka M."/>
            <person name="Jafra S."/>
        </authorList>
    </citation>
    <scope>NUCLEOTIDE SEQUENCE [LARGE SCALE GENOMIC DNA]</scope>
    <source>
        <strain evidence="1 2">PR17</strain>
    </source>
</reference>
<evidence type="ECO:0000313" key="1">
    <source>
        <dbReference type="EMBL" id="OYR15535.1"/>
    </source>
</evidence>